<protein>
    <recommendedName>
        <fullName evidence="4">Septin-type G domain-containing protein</fullName>
    </recommendedName>
</protein>
<dbReference type="InterPro" id="IPR030379">
    <property type="entry name" value="G_SEPTIN_dom"/>
</dbReference>
<dbReference type="SUPFAM" id="SSF52540">
    <property type="entry name" value="P-loop containing nucleoside triphosphate hydrolases"/>
    <property type="match status" value="1"/>
</dbReference>
<dbReference type="GO" id="GO:0005525">
    <property type="term" value="F:GTP binding"/>
    <property type="evidence" value="ECO:0007669"/>
    <property type="project" value="UniProtKB-KW"/>
</dbReference>
<evidence type="ECO:0000313" key="5">
    <source>
        <dbReference type="EMBL" id="UJO11441.1"/>
    </source>
</evidence>
<dbReference type="AlphaFoldDB" id="A0A9Q8L5Z9"/>
<reference evidence="5" key="1">
    <citation type="submission" date="2021-12" db="EMBL/GenBank/DDBJ databases">
        <authorList>
            <person name="Zaccaron A."/>
            <person name="Stergiopoulos I."/>
        </authorList>
    </citation>
    <scope>NUCLEOTIDE SEQUENCE</scope>
    <source>
        <strain evidence="5">Race5_Kim</strain>
    </source>
</reference>
<dbReference type="InterPro" id="IPR027417">
    <property type="entry name" value="P-loop_NTPase"/>
</dbReference>
<dbReference type="PANTHER" id="PTHR18884">
    <property type="entry name" value="SEPTIN"/>
    <property type="match status" value="1"/>
</dbReference>
<feature type="domain" description="Septin-type G" evidence="4">
    <location>
        <begin position="276"/>
        <end position="577"/>
    </location>
</feature>
<dbReference type="OrthoDB" id="4150765at2759"/>
<dbReference type="OMA" id="KPYPPWW"/>
<keyword evidence="3" id="KW-1133">Transmembrane helix</keyword>
<organism evidence="5 6">
    <name type="scientific">Passalora fulva</name>
    <name type="common">Tomato leaf mold</name>
    <name type="synonym">Cladosporium fulvum</name>
    <dbReference type="NCBI Taxonomy" id="5499"/>
    <lineage>
        <taxon>Eukaryota</taxon>
        <taxon>Fungi</taxon>
        <taxon>Dikarya</taxon>
        <taxon>Ascomycota</taxon>
        <taxon>Pezizomycotina</taxon>
        <taxon>Dothideomycetes</taxon>
        <taxon>Dothideomycetidae</taxon>
        <taxon>Mycosphaerellales</taxon>
        <taxon>Mycosphaerellaceae</taxon>
        <taxon>Fulvia</taxon>
    </lineage>
</organism>
<feature type="compositionally biased region" description="Basic and acidic residues" evidence="2">
    <location>
        <begin position="38"/>
        <end position="49"/>
    </location>
</feature>
<evidence type="ECO:0000256" key="3">
    <source>
        <dbReference type="SAM" id="Phobius"/>
    </source>
</evidence>
<feature type="region of interest" description="Disordered" evidence="2">
    <location>
        <begin position="1"/>
        <end position="77"/>
    </location>
</feature>
<name>A0A9Q8L5Z9_PASFU</name>
<keyword evidence="1" id="KW-0342">GTP-binding</keyword>
<feature type="compositionally biased region" description="Polar residues" evidence="2">
    <location>
        <begin position="104"/>
        <end position="117"/>
    </location>
</feature>
<accession>A0A9Q8L5Z9</accession>
<keyword evidence="3" id="KW-0472">Membrane</keyword>
<evidence type="ECO:0000313" key="6">
    <source>
        <dbReference type="Proteomes" id="UP000756132"/>
    </source>
</evidence>
<gene>
    <name evidence="5" type="ORF">CLAFUR5_01668</name>
</gene>
<feature type="compositionally biased region" description="Polar residues" evidence="2">
    <location>
        <begin position="179"/>
        <end position="191"/>
    </location>
</feature>
<dbReference type="GeneID" id="71981546"/>
<keyword evidence="6" id="KW-1185">Reference proteome</keyword>
<evidence type="ECO:0000259" key="4">
    <source>
        <dbReference type="PROSITE" id="PS51719"/>
    </source>
</evidence>
<feature type="compositionally biased region" description="Basic residues" evidence="2">
    <location>
        <begin position="50"/>
        <end position="60"/>
    </location>
</feature>
<dbReference type="RefSeq" id="XP_047755807.1">
    <property type="nucleotide sequence ID" value="XM_047900816.1"/>
</dbReference>
<sequence>MSSIHGPHARDGKVKKNAAIPPSLHQREPSGPTTFFLKTEKELEKEKQKQKTAQRGRKASRSSIASEEQKTPNASTVMAESSFGVQSLDDTINSVFHAAGATLSRTASNSSELSSVNGDDPHATLRKQRRAGNRVHPTILATGQRILSSERSPSQRASVVSPPSKLNTDSPQRKGVRRSSATSSINMSQPLTPIRLSPHPHSATPSTPRSTSPKSFRLSDEEVSIASGSLADESNSQAVLSDDEDNDMVPVRRMPQLVMPSLAMPSRRPFTEQGRRMGRAKIMVLGPKGIGKSSFINSVFRTSEHIVHVDQVAQTSSSQTSLATNTENYNNPSTFTEILASTRPYPSWWTDAERSRSLHRRSSIGEGVLERNLTFIDTPPLDDDDSVQRVLDHVKLGLRRASSFESLSDSEIVSLLGGEGGVQIDAIVYLFDPTPLEGASPAHWGSELHTKLLQDLCRWTNFIPVIGRADTVNPEQLFTRKTQLTQMLGSLLSESYQLSSASDEVTPTEPFAISSALDDDAETIDASILMSSQYLQPLAPSELGTLVDLLLTPHNIARMRHESATKFVTWRQENLQALTTQSSFIRSQSPGVTSTGSLLEDPSKVLVPHSTSRYFRAPSSTSSDRYALANNGVGASEQALAQYNEQTQPSEPCRQVRIAKWAQELKRSLDNERRKYIQMYTTRSNTPSSDESEKQLMTADAIRRPKAGRLGGDLGFIDPRDPLGVLAFGQTFRRGGFVLLQVVGGCGLLGAVAYWVMRNWTDVQEYFGISQPAGVINAAAVPAPTQRSLFSDWLDDSAVRSFFGWTR</sequence>
<proteinExistence type="inferred from homology"/>
<comment type="similarity">
    <text evidence="1">Belongs to the TRAFAC class TrmE-Era-EngA-EngB-Septin-like GTPase superfamily. Septin GTPase family.</text>
</comment>
<dbReference type="Proteomes" id="UP000756132">
    <property type="component" value="Chromosome 1"/>
</dbReference>
<dbReference type="Gene3D" id="3.40.50.300">
    <property type="entry name" value="P-loop containing nucleotide triphosphate hydrolases"/>
    <property type="match status" value="1"/>
</dbReference>
<dbReference type="EMBL" id="CP090163">
    <property type="protein sequence ID" value="UJO11441.1"/>
    <property type="molecule type" value="Genomic_DNA"/>
</dbReference>
<dbReference type="KEGG" id="ffu:CLAFUR5_01668"/>
<feature type="compositionally biased region" description="Basic residues" evidence="2">
    <location>
        <begin position="124"/>
        <end position="133"/>
    </location>
</feature>
<feature type="compositionally biased region" description="Polar residues" evidence="2">
    <location>
        <begin position="145"/>
        <end position="158"/>
    </location>
</feature>
<feature type="compositionally biased region" description="Low complexity" evidence="2">
    <location>
        <begin position="197"/>
        <end position="213"/>
    </location>
</feature>
<feature type="transmembrane region" description="Helical" evidence="3">
    <location>
        <begin position="737"/>
        <end position="757"/>
    </location>
</feature>
<evidence type="ECO:0000256" key="1">
    <source>
        <dbReference type="RuleBase" id="RU004560"/>
    </source>
</evidence>
<dbReference type="Pfam" id="PF00735">
    <property type="entry name" value="Septin"/>
    <property type="match status" value="1"/>
</dbReference>
<feature type="compositionally biased region" description="Polar residues" evidence="2">
    <location>
        <begin position="61"/>
        <end position="77"/>
    </location>
</feature>
<keyword evidence="1" id="KW-0547">Nucleotide-binding</keyword>
<dbReference type="PROSITE" id="PS51719">
    <property type="entry name" value="G_SEPTIN"/>
    <property type="match status" value="1"/>
</dbReference>
<evidence type="ECO:0000256" key="2">
    <source>
        <dbReference type="SAM" id="MobiDB-lite"/>
    </source>
</evidence>
<feature type="region of interest" description="Disordered" evidence="2">
    <location>
        <begin position="104"/>
        <end position="244"/>
    </location>
</feature>
<keyword evidence="3" id="KW-0812">Transmembrane</keyword>
<reference evidence="5" key="2">
    <citation type="journal article" date="2022" name="Microb. Genom.">
        <title>A chromosome-scale genome assembly of the tomato pathogen Cladosporium fulvum reveals a compartmentalized genome architecture and the presence of a dispensable chromosome.</title>
        <authorList>
            <person name="Zaccaron A.Z."/>
            <person name="Chen L.H."/>
            <person name="Samaras A."/>
            <person name="Stergiopoulos I."/>
        </authorList>
    </citation>
    <scope>NUCLEOTIDE SEQUENCE</scope>
    <source>
        <strain evidence="5">Race5_Kim</strain>
    </source>
</reference>